<dbReference type="SUPFAM" id="SSF57701">
    <property type="entry name" value="Zn2/Cys6 DNA-binding domain"/>
    <property type="match status" value="1"/>
</dbReference>
<dbReference type="InterPro" id="IPR050613">
    <property type="entry name" value="Sec_Metabolite_Reg"/>
</dbReference>
<dbReference type="CDD" id="cd12148">
    <property type="entry name" value="fungal_TF_MHR"/>
    <property type="match status" value="1"/>
</dbReference>
<dbReference type="EMBL" id="JBFCZG010000001">
    <property type="protein sequence ID" value="KAL3427153.1"/>
    <property type="molecule type" value="Genomic_DNA"/>
</dbReference>
<evidence type="ECO:0000256" key="2">
    <source>
        <dbReference type="ARBA" id="ARBA00023242"/>
    </source>
</evidence>
<keyword evidence="2" id="KW-0539">Nucleus</keyword>
<evidence type="ECO:0000259" key="4">
    <source>
        <dbReference type="PROSITE" id="PS50048"/>
    </source>
</evidence>
<name>A0ABR4PUV8_9HELO</name>
<dbReference type="PANTHER" id="PTHR31001:SF49">
    <property type="entry name" value="ZN(II)2CYS6 TRANSCRIPTION FACTOR (EUROFUNG)"/>
    <property type="match status" value="1"/>
</dbReference>
<organism evidence="5 6">
    <name type="scientific">Phlyctema vagabunda</name>
    <dbReference type="NCBI Taxonomy" id="108571"/>
    <lineage>
        <taxon>Eukaryota</taxon>
        <taxon>Fungi</taxon>
        <taxon>Dikarya</taxon>
        <taxon>Ascomycota</taxon>
        <taxon>Pezizomycotina</taxon>
        <taxon>Leotiomycetes</taxon>
        <taxon>Helotiales</taxon>
        <taxon>Dermateaceae</taxon>
        <taxon>Phlyctema</taxon>
    </lineage>
</organism>
<gene>
    <name evidence="5" type="ORF">PVAG01_00662</name>
</gene>
<feature type="region of interest" description="Disordered" evidence="3">
    <location>
        <begin position="1"/>
        <end position="23"/>
    </location>
</feature>
<dbReference type="Gene3D" id="4.10.240.10">
    <property type="entry name" value="Zn(2)-C6 fungal-type DNA-binding domain"/>
    <property type="match status" value="1"/>
</dbReference>
<sequence length="762" mass="85535">MPRPSSEVSRRRNGKKQACEPCRKGKLACDHSTPFCGRCVRRKQTARCVYHPAPMTKPKHAPTPQTTTTTIATSQQSTITVTADDTNVPVPSPIPQALSGSGVWRSSQATSKASRDPTSSAAAPAPVSIPAPIQASQTWTNVRFQRSRRYYGPTSFTAVFSEAKDNFAGKLLDIGDADRSHPATWPFDAQPLWGRNRAGAPTVRANETIKVLYNIPPLDICDKLLMTFDSAHNVTMHEVLIQYALKRLWSTFGEQLAEPRTPEKLILIVDALLQNEENPLPPPPSDGYAWLDTFTGSNLRYESLGLLFCLFGIACYSLQDWDPVLKAAWNKDRDRRQTAWRMLECADTCLKMCECTDTINEIFVALLLNIMSLESRCAGDESFKLRKRHGDMVTATIAVGLHRLPDCGLDGVTATNEYCSRLFSYAFNADKYHSSLNGTPPLLNPLYCNYRVPLELNDQEMFLPQPELARCISELQDGWKTTSNFQSITLHRVVALFNSVRDEILSLSLGVDISVSVSKIDELHERLTQIDSCLPERLHYYSHGKTPKNSWGAILYFQAFIRLDLLQNRFLIDRVAIARGLANEQGLLDTALEMMEVTTTFWIKRDQLMKYCSMFDGFITCYGVPSAGVICVELLKQSKQEQLQAQGRSMPTGIKPTTTFSRSDAIQKLTMFLGFLDWVRPTDGNQLLAGRLRKVVRRILDYVLEPPPPSQPQVQDFDMGPASNDMLGVNVDLDQLLRLDEMDCLDWLNGVDWTQGPWMELA</sequence>
<dbReference type="SMART" id="SM00066">
    <property type="entry name" value="GAL4"/>
    <property type="match status" value="1"/>
</dbReference>
<comment type="subcellular location">
    <subcellularLocation>
        <location evidence="1">Nucleus</location>
    </subcellularLocation>
</comment>
<evidence type="ECO:0000256" key="3">
    <source>
        <dbReference type="SAM" id="MobiDB-lite"/>
    </source>
</evidence>
<dbReference type="Pfam" id="PF00172">
    <property type="entry name" value="Zn_clus"/>
    <property type="match status" value="1"/>
</dbReference>
<accession>A0ABR4PUV8</accession>
<dbReference type="PANTHER" id="PTHR31001">
    <property type="entry name" value="UNCHARACTERIZED TRANSCRIPTIONAL REGULATORY PROTEIN"/>
    <property type="match status" value="1"/>
</dbReference>
<proteinExistence type="predicted"/>
<comment type="caution">
    <text evidence="5">The sequence shown here is derived from an EMBL/GenBank/DDBJ whole genome shotgun (WGS) entry which is preliminary data.</text>
</comment>
<dbReference type="InterPro" id="IPR036864">
    <property type="entry name" value="Zn2-C6_fun-type_DNA-bd_sf"/>
</dbReference>
<feature type="region of interest" description="Disordered" evidence="3">
    <location>
        <begin position="84"/>
        <end position="129"/>
    </location>
</feature>
<keyword evidence="6" id="KW-1185">Reference proteome</keyword>
<reference evidence="5 6" key="1">
    <citation type="submission" date="2024-06" db="EMBL/GenBank/DDBJ databases">
        <title>Complete genome of Phlyctema vagabunda strain 19-DSS-EL-015.</title>
        <authorList>
            <person name="Fiorenzani C."/>
        </authorList>
    </citation>
    <scope>NUCLEOTIDE SEQUENCE [LARGE SCALE GENOMIC DNA]</scope>
    <source>
        <strain evidence="5 6">19-DSS-EL-015</strain>
    </source>
</reference>
<dbReference type="InterPro" id="IPR001138">
    <property type="entry name" value="Zn2Cys6_DnaBD"/>
</dbReference>
<dbReference type="PROSITE" id="PS00463">
    <property type="entry name" value="ZN2_CY6_FUNGAL_1"/>
    <property type="match status" value="1"/>
</dbReference>
<evidence type="ECO:0000256" key="1">
    <source>
        <dbReference type="ARBA" id="ARBA00004123"/>
    </source>
</evidence>
<protein>
    <recommendedName>
        <fullName evidence="4">Zn(2)-C6 fungal-type domain-containing protein</fullName>
    </recommendedName>
</protein>
<dbReference type="CDD" id="cd00067">
    <property type="entry name" value="GAL4"/>
    <property type="match status" value="1"/>
</dbReference>
<evidence type="ECO:0000313" key="5">
    <source>
        <dbReference type="EMBL" id="KAL3427153.1"/>
    </source>
</evidence>
<feature type="domain" description="Zn(2)-C6 fungal-type" evidence="4">
    <location>
        <begin position="18"/>
        <end position="50"/>
    </location>
</feature>
<dbReference type="PROSITE" id="PS50048">
    <property type="entry name" value="ZN2_CY6_FUNGAL_2"/>
    <property type="match status" value="1"/>
</dbReference>
<feature type="compositionally biased region" description="Low complexity" evidence="3">
    <location>
        <begin position="116"/>
        <end position="129"/>
    </location>
</feature>
<dbReference type="Proteomes" id="UP001629113">
    <property type="component" value="Unassembled WGS sequence"/>
</dbReference>
<evidence type="ECO:0000313" key="6">
    <source>
        <dbReference type="Proteomes" id="UP001629113"/>
    </source>
</evidence>